<evidence type="ECO:0000256" key="1">
    <source>
        <dbReference type="SAM" id="MobiDB-lite"/>
    </source>
</evidence>
<dbReference type="EMBL" id="BAAARJ010000017">
    <property type="protein sequence ID" value="GAA2628522.1"/>
    <property type="molecule type" value="Genomic_DNA"/>
</dbReference>
<sequence>MTARRIRRTRRTVRSATLVAVAAAAAFSLTACQSGSDDAAGSQKKDSASASHATGGGADSGETSRAGSGKNQTDVRTQAQGDNASSATSTSAASRARSETLVDGSTAKIYKLGSQHYRAKIVNDGDVLATLETKQSDAGLDANGMFVTLTLDGQIHSWMGGDQQGPGTFDLEGGWTAKVTKAGENHYRAKIIGHDGVAATLNANQHDVGLNANGVYIVLSAGGVISAHA</sequence>
<evidence type="ECO:0000256" key="2">
    <source>
        <dbReference type="SAM" id="SignalP"/>
    </source>
</evidence>
<evidence type="ECO:0008006" key="5">
    <source>
        <dbReference type="Google" id="ProtNLM"/>
    </source>
</evidence>
<feature type="signal peptide" evidence="2">
    <location>
        <begin position="1"/>
        <end position="31"/>
    </location>
</feature>
<feature type="compositionally biased region" description="Polar residues" evidence="1">
    <location>
        <begin position="63"/>
        <end position="83"/>
    </location>
</feature>
<comment type="caution">
    <text evidence="3">The sequence shown here is derived from an EMBL/GenBank/DDBJ whole genome shotgun (WGS) entry which is preliminary data.</text>
</comment>
<gene>
    <name evidence="3" type="ORF">GCM10009863_49630</name>
</gene>
<accession>A0ABN3QK50</accession>
<name>A0ABN3QK50_9ACTN</name>
<protein>
    <recommendedName>
        <fullName evidence="5">Lipoprotein</fullName>
    </recommendedName>
</protein>
<feature type="chain" id="PRO_5047436684" description="Lipoprotein" evidence="2">
    <location>
        <begin position="32"/>
        <end position="229"/>
    </location>
</feature>
<feature type="compositionally biased region" description="Low complexity" evidence="1">
    <location>
        <begin position="84"/>
        <end position="95"/>
    </location>
</feature>
<evidence type="ECO:0000313" key="4">
    <source>
        <dbReference type="Proteomes" id="UP001501447"/>
    </source>
</evidence>
<dbReference type="PROSITE" id="PS51257">
    <property type="entry name" value="PROKAR_LIPOPROTEIN"/>
    <property type="match status" value="1"/>
</dbReference>
<evidence type="ECO:0000313" key="3">
    <source>
        <dbReference type="EMBL" id="GAA2628522.1"/>
    </source>
</evidence>
<dbReference type="Proteomes" id="UP001501447">
    <property type="component" value="Unassembled WGS sequence"/>
</dbReference>
<dbReference type="RefSeq" id="WP_344568633.1">
    <property type="nucleotide sequence ID" value="NZ_BAAARJ010000017.1"/>
</dbReference>
<keyword evidence="4" id="KW-1185">Reference proteome</keyword>
<keyword evidence="2" id="KW-0732">Signal</keyword>
<organism evidence="3 4">
    <name type="scientific">Streptomyces axinellae</name>
    <dbReference type="NCBI Taxonomy" id="552788"/>
    <lineage>
        <taxon>Bacteria</taxon>
        <taxon>Bacillati</taxon>
        <taxon>Actinomycetota</taxon>
        <taxon>Actinomycetes</taxon>
        <taxon>Kitasatosporales</taxon>
        <taxon>Streptomycetaceae</taxon>
        <taxon>Streptomyces</taxon>
    </lineage>
</organism>
<reference evidence="3 4" key="1">
    <citation type="journal article" date="2019" name="Int. J. Syst. Evol. Microbiol.">
        <title>The Global Catalogue of Microorganisms (GCM) 10K type strain sequencing project: providing services to taxonomists for standard genome sequencing and annotation.</title>
        <authorList>
            <consortium name="The Broad Institute Genomics Platform"/>
            <consortium name="The Broad Institute Genome Sequencing Center for Infectious Disease"/>
            <person name="Wu L."/>
            <person name="Ma J."/>
        </authorList>
    </citation>
    <scope>NUCLEOTIDE SEQUENCE [LARGE SCALE GENOMIC DNA]</scope>
    <source>
        <strain evidence="3 4">JCM 16373</strain>
    </source>
</reference>
<proteinExistence type="predicted"/>
<feature type="region of interest" description="Disordered" evidence="1">
    <location>
        <begin position="35"/>
        <end position="99"/>
    </location>
</feature>